<gene>
    <name evidence="1" type="primary">TNA1</name>
    <name evidence="1" type="ORF">LOY88_002719</name>
</gene>
<name>A0ACB8UYD3_9EURO</name>
<protein>
    <submittedName>
        <fullName evidence="1">High-affinity nicotinic acid transporter</fullName>
    </submittedName>
</protein>
<dbReference type="EMBL" id="JALBCA010000033">
    <property type="protein sequence ID" value="KAI2388129.1"/>
    <property type="molecule type" value="Genomic_DNA"/>
</dbReference>
<sequence>MGKEVADIESPSKTSIENGAEPSSPPQLVSTTERKLMAKIDMHILPVLCVLYLLAFLDRVNISNAVIFGLREDLKIVSGTQYNTALTIFFIPYILFEIPSNILLKKLRPHVWLSLCMFLFGFVTLVQGFVKNYAGLLTTRFFLGLFETGMFPGCFYLMGMWYKRTEAQKRFSFFFSSTTLAGAFGGLLAGAIGKMDGMSGYRGWRWIFILEGVLTCVIAVAWFFLIPDFPEDVKWMNEEERAFIQTKLAKDVGTAGHHVSLTWKDVLDVLKDVKIFLGGLMYFGMIVPAYSYAYFAPTIIKTFGYSAIETQLYSIPPWAVAFAVAMILAYFSDRLQHRFAFAVLPIFIAIAGFAIVLNVHGVATRRVQYFALFLITSGAFSAMPIIVCWFAMNLSGHKRRSVGTGWQVGFGNIGGIIATYSFIQKDSPRFIPGHSICLAFLVFSALMCMAYLALLMYRNKSRDKAAAAGVVQADDADLTPEQKRERDLLGDMNPEYRYQL</sequence>
<evidence type="ECO:0000313" key="1">
    <source>
        <dbReference type="EMBL" id="KAI2388129.1"/>
    </source>
</evidence>
<accession>A0ACB8UYD3</accession>
<reference evidence="1" key="1">
    <citation type="journal article" date="2022" name="bioRxiv">
        <title>Population genetic analysis of Ophidiomyces ophidiicola, the causative agent of snake fungal disease, indicates recent introductions to the USA.</title>
        <authorList>
            <person name="Ladner J.T."/>
            <person name="Palmer J.M."/>
            <person name="Ettinger C.L."/>
            <person name="Stajich J.E."/>
            <person name="Farrell T.M."/>
            <person name="Glorioso B.M."/>
            <person name="Lawson B."/>
            <person name="Price S.J."/>
            <person name="Stengle A.G."/>
            <person name="Grear D.A."/>
            <person name="Lorch J.M."/>
        </authorList>
    </citation>
    <scope>NUCLEOTIDE SEQUENCE</scope>
    <source>
        <strain evidence="1">NWHC 24266-5</strain>
    </source>
</reference>
<proteinExistence type="predicted"/>
<organism evidence="1">
    <name type="scientific">Ophidiomyces ophidiicola</name>
    <dbReference type="NCBI Taxonomy" id="1387563"/>
    <lineage>
        <taxon>Eukaryota</taxon>
        <taxon>Fungi</taxon>
        <taxon>Dikarya</taxon>
        <taxon>Ascomycota</taxon>
        <taxon>Pezizomycotina</taxon>
        <taxon>Eurotiomycetes</taxon>
        <taxon>Eurotiomycetidae</taxon>
        <taxon>Onygenales</taxon>
        <taxon>Onygenaceae</taxon>
        <taxon>Ophidiomyces</taxon>
    </lineage>
</organism>
<comment type="caution">
    <text evidence="1">The sequence shown here is derived from an EMBL/GenBank/DDBJ whole genome shotgun (WGS) entry which is preliminary data.</text>
</comment>